<reference evidence="1 2" key="1">
    <citation type="journal article" date="2022" name="bioRxiv">
        <title>The genome of the oomycete Peronosclerospora sorghi, a cosmopolitan pathogen of maize and sorghum, is inflated with dispersed pseudogenes.</title>
        <authorList>
            <person name="Fletcher K."/>
            <person name="Martin F."/>
            <person name="Isakeit T."/>
            <person name="Cavanaugh K."/>
            <person name="Magill C."/>
            <person name="Michelmore R."/>
        </authorList>
    </citation>
    <scope>NUCLEOTIDE SEQUENCE [LARGE SCALE GENOMIC DNA]</scope>
    <source>
        <strain evidence="1">P6</strain>
    </source>
</reference>
<dbReference type="Proteomes" id="UP001163321">
    <property type="component" value="Chromosome 8"/>
</dbReference>
<name>A0ACC0VK84_9STRA</name>
<evidence type="ECO:0000313" key="1">
    <source>
        <dbReference type="EMBL" id="KAI9906196.1"/>
    </source>
</evidence>
<sequence>MEDQETIPWMHLPRLVVFDLDYTLWYPYIDVLHGGPFTKTNDPTKVLDCRGHPLTLFPHVETILNLVKTKPQFQETQVAIASRTGEIAAAKECLKLLQVVITTEKSTRCTPLHELVDFVEIFPSCKLDHFRRLHRQSGIPYQEMLFFDDEERNIHDVQTLGVTCEYCPNGLSTTSWRHGLAAFQVSKNVAPRS</sequence>
<gene>
    <name evidence="1" type="ORF">PsorP6_002980</name>
</gene>
<organism evidence="1 2">
    <name type="scientific">Peronosclerospora sorghi</name>
    <dbReference type="NCBI Taxonomy" id="230839"/>
    <lineage>
        <taxon>Eukaryota</taxon>
        <taxon>Sar</taxon>
        <taxon>Stramenopiles</taxon>
        <taxon>Oomycota</taxon>
        <taxon>Peronosporomycetes</taxon>
        <taxon>Peronosporales</taxon>
        <taxon>Peronosporaceae</taxon>
        <taxon>Peronosclerospora</taxon>
    </lineage>
</organism>
<dbReference type="EMBL" id="CM047587">
    <property type="protein sequence ID" value="KAI9906196.1"/>
    <property type="molecule type" value="Genomic_DNA"/>
</dbReference>
<comment type="caution">
    <text evidence="1">The sequence shown here is derived from an EMBL/GenBank/DDBJ whole genome shotgun (WGS) entry which is preliminary data.</text>
</comment>
<keyword evidence="2" id="KW-1185">Reference proteome</keyword>
<proteinExistence type="predicted"/>
<evidence type="ECO:0000313" key="2">
    <source>
        <dbReference type="Proteomes" id="UP001163321"/>
    </source>
</evidence>
<protein>
    <submittedName>
        <fullName evidence="1">Uncharacterized protein</fullName>
    </submittedName>
</protein>
<accession>A0ACC0VK84</accession>